<dbReference type="Pfam" id="PF02272">
    <property type="entry name" value="DHHA1"/>
    <property type="match status" value="1"/>
</dbReference>
<keyword evidence="4" id="KW-0378">Hydrolase</keyword>
<evidence type="ECO:0000313" key="11">
    <source>
        <dbReference type="Proteomes" id="UP000031386"/>
    </source>
</evidence>
<dbReference type="PANTHER" id="PTHR30255:SF2">
    <property type="entry name" value="SINGLE-STRANDED-DNA-SPECIFIC EXONUCLEASE RECJ"/>
    <property type="match status" value="1"/>
</dbReference>
<dbReference type="RefSeq" id="WP_041953854.1">
    <property type="nucleotide sequence ID" value="NZ_CP009761.1"/>
</dbReference>
<feature type="domain" description="DHHA1" evidence="8">
    <location>
        <begin position="349"/>
        <end position="442"/>
    </location>
</feature>
<keyword evidence="3" id="KW-0540">Nuclease</keyword>
<dbReference type="InterPro" id="IPR004610">
    <property type="entry name" value="RecJ"/>
</dbReference>
<name>A0A0B4S1F9_9FIRM</name>
<accession>A0A0B4S1F9</accession>
<dbReference type="EMBL" id="CP009761">
    <property type="protein sequence ID" value="AIZ36481.1"/>
    <property type="molecule type" value="Genomic_DNA"/>
</dbReference>
<evidence type="ECO:0000259" key="9">
    <source>
        <dbReference type="Pfam" id="PF17768"/>
    </source>
</evidence>
<protein>
    <recommendedName>
        <fullName evidence="2">Single-stranded-DNA-specific exonuclease RecJ</fullName>
    </recommendedName>
</protein>
<evidence type="ECO:0000256" key="3">
    <source>
        <dbReference type="ARBA" id="ARBA00022722"/>
    </source>
</evidence>
<keyword evidence="11" id="KW-1185">Reference proteome</keyword>
<evidence type="ECO:0000256" key="5">
    <source>
        <dbReference type="ARBA" id="ARBA00022839"/>
    </source>
</evidence>
<dbReference type="KEGG" id="pmic:NW74_03565"/>
<dbReference type="SUPFAM" id="SSF64182">
    <property type="entry name" value="DHH phosphoesterases"/>
    <property type="match status" value="1"/>
</dbReference>
<dbReference type="OrthoDB" id="9809852at2"/>
<dbReference type="NCBIfam" id="TIGR00644">
    <property type="entry name" value="recJ"/>
    <property type="match status" value="1"/>
</dbReference>
<dbReference type="PANTHER" id="PTHR30255">
    <property type="entry name" value="SINGLE-STRANDED-DNA-SPECIFIC EXONUCLEASE RECJ"/>
    <property type="match status" value="1"/>
</dbReference>
<proteinExistence type="inferred from homology"/>
<dbReference type="InterPro" id="IPR001667">
    <property type="entry name" value="DDH_dom"/>
</dbReference>
<keyword evidence="5" id="KW-0269">Exonuclease</keyword>
<dbReference type="InterPro" id="IPR041122">
    <property type="entry name" value="RecJ_OB"/>
</dbReference>
<dbReference type="STRING" id="33033.NW74_03565"/>
<dbReference type="GO" id="GO:0008409">
    <property type="term" value="F:5'-3' exonuclease activity"/>
    <property type="evidence" value="ECO:0007669"/>
    <property type="project" value="InterPro"/>
</dbReference>
<evidence type="ECO:0000256" key="6">
    <source>
        <dbReference type="SAM" id="Coils"/>
    </source>
</evidence>
<feature type="coiled-coil region" evidence="6">
    <location>
        <begin position="305"/>
        <end position="332"/>
    </location>
</feature>
<dbReference type="AlphaFoldDB" id="A0A0B4S1F9"/>
<dbReference type="GO" id="GO:0006310">
    <property type="term" value="P:DNA recombination"/>
    <property type="evidence" value="ECO:0007669"/>
    <property type="project" value="InterPro"/>
</dbReference>
<dbReference type="Gene3D" id="3.10.310.30">
    <property type="match status" value="1"/>
</dbReference>
<dbReference type="Pfam" id="PF01368">
    <property type="entry name" value="DHH"/>
    <property type="match status" value="1"/>
</dbReference>
<dbReference type="Pfam" id="PF17768">
    <property type="entry name" value="RecJ_OB"/>
    <property type="match status" value="1"/>
</dbReference>
<evidence type="ECO:0000256" key="2">
    <source>
        <dbReference type="ARBA" id="ARBA00019841"/>
    </source>
</evidence>
<dbReference type="InterPro" id="IPR038763">
    <property type="entry name" value="DHH_sf"/>
</dbReference>
<dbReference type="GO" id="GO:0006281">
    <property type="term" value="P:DNA repair"/>
    <property type="evidence" value="ECO:0007669"/>
    <property type="project" value="InterPro"/>
</dbReference>
<sequence length="581" mass="66159">MKKWFIKSDNGLTKENFKNNSEFSYITCQLLANRKIDYKNVRNFLYPNYKYLHNPFLMKDLDTAIEILVDAIDNNLHIQIVGDYDQDGNSSTVVLMKGIGFFTDNISFSIPHRIEDGYGISKGIVDNAKKNNVDLIITCDNGISAFEVAEYCNSMNIQMIITDHHQVCFDDKGNQILPKAKAIINPHRIDCEYPFKELCGVGVAFKLMQALFDELGGDENYLIDLLQFVSMGTVCDVVDLVDENRFFVKKGLEILNSSKNIGINKLKTENEIGKITTTSLGFKLGPCINAAGRLESASIGVELFLEEDENLADNYAKKLIELNEKRKNLTNEAYSRVNLKIKENEYFNDDIIVIYDDEIHESIAGIVAGRIKDHYYKPTLVFSNAKEEGILKGSARSIEGYDIISKLRDFSNLFEKLGGHAMAAGFSIKKENLDTLRNELNKNSELVLENFIEKIKIDCSLDFKLLNYNIVDELKLLEPYGKANPEPLFGTKNVEIKCISIIGKNKNVIKLVLSQDSIEFSGIIFTNFDKYIEYLNEKFKTNDIISKQDDIKNKFIDILYTPVINEYMNTKSIQLLIKDIR</sequence>
<dbReference type="Proteomes" id="UP000031386">
    <property type="component" value="Chromosome"/>
</dbReference>
<dbReference type="GO" id="GO:0003676">
    <property type="term" value="F:nucleic acid binding"/>
    <property type="evidence" value="ECO:0007669"/>
    <property type="project" value="InterPro"/>
</dbReference>
<evidence type="ECO:0000256" key="4">
    <source>
        <dbReference type="ARBA" id="ARBA00022801"/>
    </source>
</evidence>
<feature type="domain" description="RecJ OB" evidence="9">
    <location>
        <begin position="457"/>
        <end position="579"/>
    </location>
</feature>
<dbReference type="InterPro" id="IPR051673">
    <property type="entry name" value="SSDNA_exonuclease_RecJ"/>
</dbReference>
<dbReference type="InterPro" id="IPR003156">
    <property type="entry name" value="DHHA1_dom"/>
</dbReference>
<organism evidence="10 11">
    <name type="scientific">Parvimonas micra</name>
    <dbReference type="NCBI Taxonomy" id="33033"/>
    <lineage>
        <taxon>Bacteria</taxon>
        <taxon>Bacillati</taxon>
        <taxon>Bacillota</taxon>
        <taxon>Tissierellia</taxon>
        <taxon>Tissierellales</taxon>
        <taxon>Peptoniphilaceae</taxon>
        <taxon>Parvimonas</taxon>
    </lineage>
</organism>
<reference evidence="10 11" key="1">
    <citation type="submission" date="2014-10" db="EMBL/GenBank/DDBJ databases">
        <title>Complete genome sequence of Parvimonas micra KCOM 1535 (= ChDC B708).</title>
        <authorList>
            <person name="Kook J.-K."/>
            <person name="Park S.-N."/>
            <person name="Lim Y.K."/>
            <person name="Roh H."/>
        </authorList>
    </citation>
    <scope>NUCLEOTIDE SEQUENCE [LARGE SCALE GENOMIC DNA]</scope>
    <source>
        <strain evidence="11">KCOM 1535 / ChDC B708</strain>
    </source>
</reference>
<keyword evidence="6" id="KW-0175">Coiled coil</keyword>
<evidence type="ECO:0000256" key="1">
    <source>
        <dbReference type="ARBA" id="ARBA00005915"/>
    </source>
</evidence>
<feature type="domain" description="DDH" evidence="7">
    <location>
        <begin position="78"/>
        <end position="232"/>
    </location>
</feature>
<evidence type="ECO:0000259" key="7">
    <source>
        <dbReference type="Pfam" id="PF01368"/>
    </source>
</evidence>
<comment type="similarity">
    <text evidence="1">Belongs to the RecJ family.</text>
</comment>
<dbReference type="Gene3D" id="3.90.1640.30">
    <property type="match status" value="1"/>
</dbReference>
<gene>
    <name evidence="10" type="ORF">NW74_03565</name>
</gene>
<evidence type="ECO:0000259" key="8">
    <source>
        <dbReference type="Pfam" id="PF02272"/>
    </source>
</evidence>
<evidence type="ECO:0000313" key="10">
    <source>
        <dbReference type="EMBL" id="AIZ36481.1"/>
    </source>
</evidence>